<dbReference type="RefSeq" id="WP_074600532.1">
    <property type="nucleotide sequence ID" value="NZ_FNHF01000005.1"/>
</dbReference>
<accession>A0A1G9WAU7</accession>
<gene>
    <name evidence="2" type="ORF">SAMN05216244_3496</name>
</gene>
<dbReference type="Proteomes" id="UP000182347">
    <property type="component" value="Unassembled WGS sequence"/>
</dbReference>
<dbReference type="OrthoDB" id="1710385at2"/>
<evidence type="ECO:0000259" key="1">
    <source>
        <dbReference type="Pfam" id="PF20038"/>
    </source>
</evidence>
<dbReference type="Pfam" id="PF20038">
    <property type="entry name" value="HTH_59"/>
    <property type="match status" value="1"/>
</dbReference>
<organism evidence="2 3">
    <name type="scientific">Sediminibacillus halophilus</name>
    <dbReference type="NCBI Taxonomy" id="482461"/>
    <lineage>
        <taxon>Bacteria</taxon>
        <taxon>Bacillati</taxon>
        <taxon>Bacillota</taxon>
        <taxon>Bacilli</taxon>
        <taxon>Bacillales</taxon>
        <taxon>Bacillaceae</taxon>
        <taxon>Sediminibacillus</taxon>
    </lineage>
</organism>
<reference evidence="3" key="1">
    <citation type="submission" date="2016-10" db="EMBL/GenBank/DDBJ databases">
        <authorList>
            <person name="Varghese N."/>
            <person name="Submissions S."/>
        </authorList>
    </citation>
    <scope>NUCLEOTIDE SEQUENCE [LARGE SCALE GENOMIC DNA]</scope>
    <source>
        <strain evidence="3">CGMCC 1.6199</strain>
    </source>
</reference>
<name>A0A1G9WAU7_9BACI</name>
<dbReference type="InterPro" id="IPR045403">
    <property type="entry name" value="HTH_59_Firmicutes_type"/>
</dbReference>
<proteinExistence type="predicted"/>
<dbReference type="AlphaFoldDB" id="A0A1G9WAU7"/>
<feature type="domain" description="Helix-turn-helix" evidence="1">
    <location>
        <begin position="84"/>
        <end position="142"/>
    </location>
</feature>
<keyword evidence="3" id="KW-1185">Reference proteome</keyword>
<evidence type="ECO:0000313" key="3">
    <source>
        <dbReference type="Proteomes" id="UP000182347"/>
    </source>
</evidence>
<dbReference type="STRING" id="482461.SAMN05216244_3496"/>
<protein>
    <recommendedName>
        <fullName evidence="1">Helix-turn-helix domain-containing protein</fullName>
    </recommendedName>
</protein>
<dbReference type="EMBL" id="FNHF01000005">
    <property type="protein sequence ID" value="SDM81610.1"/>
    <property type="molecule type" value="Genomic_DNA"/>
</dbReference>
<sequence length="186" mass="21228">MKRFILFTKTGGEKWPLQLFPSETEALEQPLEDLNDVKDAIIKNGGLYYVNTNKQTPAKQFIYRSQIGAIYGPYTIPGNDSLTLDQVMSLNEAAARWKSIRSVDTIRKAILANRFYEGEVRKSESVWLVTYGALVRLFGPEDHMETDEALILKVQEPKDPKFEEIKKGKVEWVDLLENKEASNKDG</sequence>
<evidence type="ECO:0000313" key="2">
    <source>
        <dbReference type="EMBL" id="SDM81610.1"/>
    </source>
</evidence>